<protein>
    <submittedName>
        <fullName evidence="9">Cobalamin synthesis protein P47K</fullName>
    </submittedName>
</protein>
<dbReference type="FunCoup" id="E8R697">
    <property type="interactions" value="382"/>
</dbReference>
<dbReference type="Pfam" id="PF07683">
    <property type="entry name" value="CobW_C"/>
    <property type="match status" value="1"/>
</dbReference>
<dbReference type="Proteomes" id="UP000008631">
    <property type="component" value="Chromosome"/>
</dbReference>
<gene>
    <name evidence="9" type="ordered locus">Isop_1212</name>
</gene>
<evidence type="ECO:0000256" key="4">
    <source>
        <dbReference type="ARBA" id="ARBA00034320"/>
    </source>
</evidence>
<dbReference type="HOGENOM" id="CLU_017452_2_0_0"/>
<feature type="compositionally biased region" description="Polar residues" evidence="7">
    <location>
        <begin position="420"/>
        <end position="429"/>
    </location>
</feature>
<feature type="domain" description="CobW C-terminal" evidence="8">
    <location>
        <begin position="277"/>
        <end position="392"/>
    </location>
</feature>
<feature type="region of interest" description="Disordered" evidence="7">
    <location>
        <begin position="409"/>
        <end position="429"/>
    </location>
</feature>
<evidence type="ECO:0000256" key="6">
    <source>
        <dbReference type="ARBA" id="ARBA00049117"/>
    </source>
</evidence>
<evidence type="ECO:0000256" key="2">
    <source>
        <dbReference type="ARBA" id="ARBA00022801"/>
    </source>
</evidence>
<comment type="function">
    <text evidence="5">Zinc chaperone that directly transfers zinc cofactor to target proteins, thereby activating them. Zinc is transferred from the CXCC motif in the GTPase domain to the zinc binding site in target proteins in a process requiring GTP hydrolysis.</text>
</comment>
<dbReference type="InterPro" id="IPR036627">
    <property type="entry name" value="CobW-likC_sf"/>
</dbReference>
<keyword evidence="10" id="KW-1185">Reference proteome</keyword>
<evidence type="ECO:0000313" key="9">
    <source>
        <dbReference type="EMBL" id="ADV61798.1"/>
    </source>
</evidence>
<dbReference type="InParanoid" id="E8R697"/>
<evidence type="ECO:0000256" key="7">
    <source>
        <dbReference type="SAM" id="MobiDB-lite"/>
    </source>
</evidence>
<dbReference type="EMBL" id="CP002353">
    <property type="protein sequence ID" value="ADV61798.1"/>
    <property type="molecule type" value="Genomic_DNA"/>
</dbReference>
<evidence type="ECO:0000313" key="10">
    <source>
        <dbReference type="Proteomes" id="UP000008631"/>
    </source>
</evidence>
<dbReference type="RefSeq" id="WP_013564087.1">
    <property type="nucleotide sequence ID" value="NC_014962.1"/>
</dbReference>
<dbReference type="Gene3D" id="3.40.50.300">
    <property type="entry name" value="P-loop containing nucleotide triphosphate hydrolases"/>
    <property type="match status" value="1"/>
</dbReference>
<dbReference type="AlphaFoldDB" id="E8R697"/>
<reference key="1">
    <citation type="submission" date="2010-11" db="EMBL/GenBank/DDBJ databases">
        <title>The complete sequence of chromosome of Isophaera pallida ATCC 43644.</title>
        <authorList>
            <consortium name="US DOE Joint Genome Institute (JGI-PGF)"/>
            <person name="Lucas S."/>
            <person name="Copeland A."/>
            <person name="Lapidus A."/>
            <person name="Bruce D."/>
            <person name="Goodwin L."/>
            <person name="Pitluck S."/>
            <person name="Kyrpides N."/>
            <person name="Mavromatis K."/>
            <person name="Pagani I."/>
            <person name="Ivanova N."/>
            <person name="Saunders E."/>
            <person name="Brettin T."/>
            <person name="Detter J.C."/>
            <person name="Han C."/>
            <person name="Tapia R."/>
            <person name="Land M."/>
            <person name="Hauser L."/>
            <person name="Markowitz V."/>
            <person name="Cheng J.-F."/>
            <person name="Hugenholtz P."/>
            <person name="Woyke T."/>
            <person name="Wu D."/>
            <person name="Eisen J.A."/>
        </authorList>
    </citation>
    <scope>NUCLEOTIDE SEQUENCE</scope>
    <source>
        <strain>ATCC 43644</strain>
    </source>
</reference>
<dbReference type="Gene3D" id="3.30.1220.10">
    <property type="entry name" value="CobW-like, C-terminal domain"/>
    <property type="match status" value="1"/>
</dbReference>
<keyword evidence="1" id="KW-0547">Nucleotide-binding</keyword>
<dbReference type="SUPFAM" id="SSF52540">
    <property type="entry name" value="P-loop containing nucleoside triphosphate hydrolases"/>
    <property type="match status" value="1"/>
</dbReference>
<dbReference type="Pfam" id="PF02492">
    <property type="entry name" value="cobW"/>
    <property type="match status" value="1"/>
</dbReference>
<evidence type="ECO:0000256" key="3">
    <source>
        <dbReference type="ARBA" id="ARBA00023186"/>
    </source>
</evidence>
<name>E8R697_ISOPI</name>
<keyword evidence="2" id="KW-0378">Hydrolase</keyword>
<dbReference type="PANTHER" id="PTHR43603">
    <property type="entry name" value="COBW DOMAIN-CONTAINING PROTEIN DDB_G0274527"/>
    <property type="match status" value="1"/>
</dbReference>
<proteinExistence type="inferred from homology"/>
<dbReference type="SMART" id="SM00833">
    <property type="entry name" value="CobW_C"/>
    <property type="match status" value="1"/>
</dbReference>
<dbReference type="KEGG" id="ipa:Isop_1212"/>
<sequence length="429" mass="47429">MTILYNPIGSESGASDMAATTARKLPVTVLSGFLGAGKTTLLNEVLRNRAGMKVAVIVNDMSEVNIDAQLIEQGGAALSRTEETLVELSNGCICCTLREDLVREVAALAAQGRFDYLLIESTGISEPRPVAETFLFEIEGARALKDVAELDTLVTVVDGYNFLHDFIEAEDLKSRGQAASENDERTVADLLIDQIEYADVVILNKIDLISPTQKARLRGILRSLNPRARLIEAEFGRVPLDAILNTGRFDLERLVLESGWRLAARGEVVSEAEEYGVRHFVYRARRPFHPARFWACLNAGWPGVIRSKGFFWLASRPDRVGVWSQASRIARIDAGGFWWAAVPPEARPDTPAFRAALERLWDEHVGDCRQELVLIGVGLDPVELTQRLDACLLNDEEYRQGPPAWIGYDDPFPEWPNPATPSSTATNLA</sequence>
<dbReference type="eggNOG" id="COG0523">
    <property type="taxonomic scope" value="Bacteria"/>
</dbReference>
<dbReference type="CDD" id="cd03112">
    <property type="entry name" value="CobW-like"/>
    <property type="match status" value="1"/>
</dbReference>
<comment type="similarity">
    <text evidence="4">Belongs to the SIMIBI class G3E GTPase family. ZNG1 subfamily.</text>
</comment>
<dbReference type="InterPro" id="IPR011629">
    <property type="entry name" value="CobW-like_C"/>
</dbReference>
<dbReference type="GO" id="GO:0016787">
    <property type="term" value="F:hydrolase activity"/>
    <property type="evidence" value="ECO:0007669"/>
    <property type="project" value="UniProtKB-KW"/>
</dbReference>
<organism evidence="9 10">
    <name type="scientific">Isosphaera pallida (strain ATCC 43644 / DSM 9630 / IS1B)</name>
    <dbReference type="NCBI Taxonomy" id="575540"/>
    <lineage>
        <taxon>Bacteria</taxon>
        <taxon>Pseudomonadati</taxon>
        <taxon>Planctomycetota</taxon>
        <taxon>Planctomycetia</taxon>
        <taxon>Isosphaerales</taxon>
        <taxon>Isosphaeraceae</taxon>
        <taxon>Isosphaera</taxon>
    </lineage>
</organism>
<accession>E8R697</accession>
<comment type="catalytic activity">
    <reaction evidence="6">
        <text>GTP + H2O = GDP + phosphate + H(+)</text>
        <dbReference type="Rhea" id="RHEA:19669"/>
        <dbReference type="ChEBI" id="CHEBI:15377"/>
        <dbReference type="ChEBI" id="CHEBI:15378"/>
        <dbReference type="ChEBI" id="CHEBI:37565"/>
        <dbReference type="ChEBI" id="CHEBI:43474"/>
        <dbReference type="ChEBI" id="CHEBI:58189"/>
    </reaction>
    <physiologicalReaction direction="left-to-right" evidence="6">
        <dbReference type="Rhea" id="RHEA:19670"/>
    </physiologicalReaction>
</comment>
<dbReference type="STRING" id="575540.Isop_1212"/>
<dbReference type="InterPro" id="IPR003495">
    <property type="entry name" value="CobW/HypB/UreG_nucleotide-bd"/>
</dbReference>
<keyword evidence="3" id="KW-0143">Chaperone</keyword>
<dbReference type="InterPro" id="IPR027417">
    <property type="entry name" value="P-loop_NTPase"/>
</dbReference>
<evidence type="ECO:0000256" key="1">
    <source>
        <dbReference type="ARBA" id="ARBA00022741"/>
    </source>
</evidence>
<dbReference type="InterPro" id="IPR051927">
    <property type="entry name" value="Zn_Chap_cDPG_Synth"/>
</dbReference>
<dbReference type="PANTHER" id="PTHR43603:SF1">
    <property type="entry name" value="ZINC-REGULATED GTPASE METALLOPROTEIN ACTIVATOR 1"/>
    <property type="match status" value="1"/>
</dbReference>
<dbReference type="GO" id="GO:0000166">
    <property type="term" value="F:nucleotide binding"/>
    <property type="evidence" value="ECO:0007669"/>
    <property type="project" value="UniProtKB-KW"/>
</dbReference>
<reference evidence="9 10" key="2">
    <citation type="journal article" date="2011" name="Stand. Genomic Sci.">
        <title>Complete genome sequence of Isosphaera pallida type strain (IS1B).</title>
        <authorList>
            <consortium name="US DOE Joint Genome Institute (JGI-PGF)"/>
            <person name="Goker M."/>
            <person name="Cleland D."/>
            <person name="Saunders E."/>
            <person name="Lapidus A."/>
            <person name="Nolan M."/>
            <person name="Lucas S."/>
            <person name="Hammon N."/>
            <person name="Deshpande S."/>
            <person name="Cheng J.F."/>
            <person name="Tapia R."/>
            <person name="Han C."/>
            <person name="Goodwin L."/>
            <person name="Pitluck S."/>
            <person name="Liolios K."/>
            <person name="Pagani I."/>
            <person name="Ivanova N."/>
            <person name="Mavromatis K."/>
            <person name="Pati A."/>
            <person name="Chen A."/>
            <person name="Palaniappan K."/>
            <person name="Land M."/>
            <person name="Hauser L."/>
            <person name="Chang Y.J."/>
            <person name="Jeffries C.D."/>
            <person name="Detter J.C."/>
            <person name="Beck B."/>
            <person name="Woyke T."/>
            <person name="Bristow J."/>
            <person name="Eisen J.A."/>
            <person name="Markowitz V."/>
            <person name="Hugenholtz P."/>
            <person name="Kyrpides N.C."/>
            <person name="Klenk H.P."/>
        </authorList>
    </citation>
    <scope>NUCLEOTIDE SEQUENCE [LARGE SCALE GENOMIC DNA]</scope>
    <source>
        <strain evidence="10">ATCC 43644 / DSM 9630 / IS1B</strain>
    </source>
</reference>
<evidence type="ECO:0000256" key="5">
    <source>
        <dbReference type="ARBA" id="ARBA00045658"/>
    </source>
</evidence>
<evidence type="ECO:0000259" key="8">
    <source>
        <dbReference type="SMART" id="SM00833"/>
    </source>
</evidence>